<feature type="transmembrane region" description="Helical" evidence="13">
    <location>
        <begin position="266"/>
        <end position="288"/>
    </location>
</feature>
<dbReference type="OrthoDB" id="433309at2759"/>
<dbReference type="PRINTS" id="PR00169">
    <property type="entry name" value="KCHANNEL"/>
</dbReference>
<dbReference type="InterPro" id="IPR003975">
    <property type="entry name" value="K_chnl_volt-dep_Kv4"/>
</dbReference>
<evidence type="ECO:0000256" key="3">
    <source>
        <dbReference type="ARBA" id="ARBA00022538"/>
    </source>
</evidence>
<dbReference type="PANTHER" id="PTHR11537">
    <property type="entry name" value="VOLTAGE-GATED POTASSIUM CHANNEL"/>
    <property type="match status" value="1"/>
</dbReference>
<dbReference type="FunFam" id="1.10.287.70:FF:000028">
    <property type="entry name" value="potassium voltage-gated channel subfamily D member 3"/>
    <property type="match status" value="1"/>
</dbReference>
<feature type="domain" description="Ion transport" evidence="14">
    <location>
        <begin position="198"/>
        <end position="424"/>
    </location>
</feature>
<feature type="transmembrane region" description="Helical" evidence="13">
    <location>
        <begin position="233"/>
        <end position="254"/>
    </location>
</feature>
<dbReference type="GO" id="GO:0008076">
    <property type="term" value="C:voltage-gated potassium channel complex"/>
    <property type="evidence" value="ECO:0007669"/>
    <property type="project" value="InterPro"/>
</dbReference>
<feature type="compositionally biased region" description="Basic residues" evidence="12">
    <location>
        <begin position="805"/>
        <end position="825"/>
    </location>
</feature>
<dbReference type="STRING" id="60517.A0A158R7J6"/>
<reference evidence="16 17" key="2">
    <citation type="submission" date="2018-11" db="EMBL/GenBank/DDBJ databases">
        <authorList>
            <consortium name="Pathogen Informatics"/>
        </authorList>
    </citation>
    <scope>NUCLEOTIDE SEQUENCE [LARGE SCALE GENOMIC DNA]</scope>
</reference>
<feature type="compositionally biased region" description="Polar residues" evidence="12">
    <location>
        <begin position="565"/>
        <end position="574"/>
    </location>
</feature>
<dbReference type="SUPFAM" id="SSF54695">
    <property type="entry name" value="POZ domain"/>
    <property type="match status" value="1"/>
</dbReference>
<dbReference type="InterPro" id="IPR028325">
    <property type="entry name" value="VG_K_chnl"/>
</dbReference>
<reference evidence="18" key="1">
    <citation type="submission" date="2016-04" db="UniProtKB">
        <authorList>
            <consortium name="WormBaseParasite"/>
        </authorList>
    </citation>
    <scope>IDENTIFICATION</scope>
</reference>
<dbReference type="InterPro" id="IPR011333">
    <property type="entry name" value="SKP1/BTB/POZ_sf"/>
</dbReference>
<evidence type="ECO:0000256" key="1">
    <source>
        <dbReference type="ARBA" id="ARBA00004141"/>
    </source>
</evidence>
<name>A0A158R7J6_TAEAS</name>
<evidence type="ECO:0000256" key="12">
    <source>
        <dbReference type="SAM" id="MobiDB-lite"/>
    </source>
</evidence>
<proteinExistence type="predicted"/>
<feature type="compositionally biased region" description="Basic and acidic residues" evidence="12">
    <location>
        <begin position="875"/>
        <end position="887"/>
    </location>
</feature>
<keyword evidence="17" id="KW-1185">Reference proteome</keyword>
<evidence type="ECO:0000256" key="5">
    <source>
        <dbReference type="ARBA" id="ARBA00022826"/>
    </source>
</evidence>
<dbReference type="Pfam" id="PF00520">
    <property type="entry name" value="Ion_trans"/>
    <property type="match status" value="1"/>
</dbReference>
<accession>A0A158R7J6</accession>
<organism evidence="18">
    <name type="scientific">Taenia asiatica</name>
    <name type="common">Asian tapeworm</name>
    <dbReference type="NCBI Taxonomy" id="60517"/>
    <lineage>
        <taxon>Eukaryota</taxon>
        <taxon>Metazoa</taxon>
        <taxon>Spiralia</taxon>
        <taxon>Lophotrochozoa</taxon>
        <taxon>Platyhelminthes</taxon>
        <taxon>Cestoda</taxon>
        <taxon>Eucestoda</taxon>
        <taxon>Cyclophyllidea</taxon>
        <taxon>Taeniidae</taxon>
        <taxon>Taenia</taxon>
    </lineage>
</organism>
<dbReference type="WBParaSite" id="TASK_0000397401-mRNA-1">
    <property type="protein sequence ID" value="TASK_0000397401-mRNA-1"/>
    <property type="gene ID" value="TASK_0000397401"/>
</dbReference>
<dbReference type="InterPro" id="IPR003968">
    <property type="entry name" value="K_chnl_volt-dep_Kv"/>
</dbReference>
<feature type="compositionally biased region" description="Basic and acidic residues" evidence="12">
    <location>
        <begin position="838"/>
        <end position="855"/>
    </location>
</feature>
<keyword evidence="10 13" id="KW-0472">Membrane</keyword>
<feature type="transmembrane region" description="Helical" evidence="13">
    <location>
        <begin position="333"/>
        <end position="354"/>
    </location>
</feature>
<evidence type="ECO:0000256" key="11">
    <source>
        <dbReference type="ARBA" id="ARBA00023303"/>
    </source>
</evidence>
<feature type="compositionally biased region" description="Polar residues" evidence="12">
    <location>
        <begin position="688"/>
        <end position="702"/>
    </location>
</feature>
<comment type="subcellular location">
    <subcellularLocation>
        <location evidence="1">Membrane</location>
        <topology evidence="1">Multi-pass membrane protein</topology>
    </subcellularLocation>
</comment>
<dbReference type="PRINTS" id="PR01497">
    <property type="entry name" value="SHALCHANNEL"/>
</dbReference>
<evidence type="ECO:0000256" key="2">
    <source>
        <dbReference type="ARBA" id="ARBA00022448"/>
    </source>
</evidence>
<evidence type="ECO:0000256" key="8">
    <source>
        <dbReference type="ARBA" id="ARBA00022989"/>
    </source>
</evidence>
<dbReference type="Proteomes" id="UP000282613">
    <property type="component" value="Unassembled WGS sequence"/>
</dbReference>
<keyword evidence="9" id="KW-0406">Ion transport</keyword>
<evidence type="ECO:0000313" key="16">
    <source>
        <dbReference type="EMBL" id="VDK32661.1"/>
    </source>
</evidence>
<feature type="region of interest" description="Disordered" evidence="12">
    <location>
        <begin position="780"/>
        <end position="855"/>
    </location>
</feature>
<feature type="domain" description="Potassium channel tetramerisation-type BTB" evidence="15">
    <location>
        <begin position="55"/>
        <end position="143"/>
    </location>
</feature>
<keyword evidence="11" id="KW-0407">Ion channel</keyword>
<evidence type="ECO:0000259" key="15">
    <source>
        <dbReference type="Pfam" id="PF02214"/>
    </source>
</evidence>
<dbReference type="InterPro" id="IPR003131">
    <property type="entry name" value="T1-type_BTB"/>
</dbReference>
<dbReference type="FunFam" id="1.20.120.350:FF:000081">
    <property type="entry name" value="Predicted protein"/>
    <property type="match status" value="1"/>
</dbReference>
<feature type="transmembrane region" description="Helical" evidence="13">
    <location>
        <begin position="394"/>
        <end position="415"/>
    </location>
</feature>
<sequence length="887" mass="99656">MQQPRKDKNFPIWLPIIRASALGWLPLSKNPLPRFPLEDSTDLLPSAVYCNSKLCINVSGVKFEIPRYFVDQYPNTLLGSAEREYFFDDENEEYYFDRDPAIFRYIVDFYRHGFLHFPKSDCFLAYETEMAFFRISTECMGECCYEHFQDCRREHSERLREGRSMDDLRCAGPTTFRQRLWTSFENPGNSTVSLVIYYVTGFFIAVSVLANIIETIPYPEFSPDLSRKSIGDVFSDAFFCLDSACVLIFTVEYLARLYSAPNRWLFFRSVMSLIDVVAILPFYIALLLPNKKTLSGPFTTLRVFRVFRVFKFSRHSQGLRILGYTLKSCASELGFLLFSLTMALIIFATVIYYAERAVPNTTFISIPAAFWYTIVTMTTLGYGDMVPKTILGQLIGGTCALSGVLVIALPVPFIVSNFSRIYHQGQRADKRRAQMNARKARIRKGAASDIIGIEGGGGVFFSQDSSGADSDATADAEVSIASSIGHRPILRPNFSSAVRHHSITPHNSLLPPQPSLISSSQSKVEGGVGISSAGGGEGPRKRNQSFGSVRFLPQAESTWPPPHSCQPTKRQSLLSLEEQPVSSDKEDDVMAPVAIAEDCSANDDSRKEDKSNCEIQIRVDKENSQYDSVDLTTSHLRDSEVGDGTSNTLSNLAKRQQVEKSTMSLFIDDSHVSQLASQSNQEDRVAGTQLSGLQTTRRGHTSPSCEAARSVIRQQHRHLLKCLQLVTVQSFPRSDRCSCSVVSPSSRRKKPAGRRMTLAVAARESFSSFLSFGNQFRFAGSRSGNRSKRSSLFSLSEAQNQQQRQQHHNQHHHPHPFTHLHLHHSPIRDQEEIPPLDQPERGLGGEDVKQSDRFSSLDDIFHRTYRARAQSHHPQCKDNDEEVAKGD</sequence>
<dbReference type="GO" id="GO:0051260">
    <property type="term" value="P:protein homooligomerization"/>
    <property type="evidence" value="ECO:0007669"/>
    <property type="project" value="InterPro"/>
</dbReference>
<dbReference type="GO" id="GO:0001508">
    <property type="term" value="P:action potential"/>
    <property type="evidence" value="ECO:0007669"/>
    <property type="project" value="TreeGrafter"/>
</dbReference>
<gene>
    <name evidence="16" type="ORF">TASK_LOCUS3975</name>
</gene>
<feature type="transmembrane region" description="Helical" evidence="13">
    <location>
        <begin position="194"/>
        <end position="213"/>
    </location>
</feature>
<dbReference type="GO" id="GO:0005250">
    <property type="term" value="F:A-type (transient outward) potassium channel activity"/>
    <property type="evidence" value="ECO:0007669"/>
    <property type="project" value="TreeGrafter"/>
</dbReference>
<keyword evidence="4 13" id="KW-0812">Transmembrane</keyword>
<keyword evidence="2" id="KW-0813">Transport</keyword>
<dbReference type="SUPFAM" id="SSF81324">
    <property type="entry name" value="Voltage-gated potassium channels"/>
    <property type="match status" value="1"/>
</dbReference>
<evidence type="ECO:0000256" key="13">
    <source>
        <dbReference type="SAM" id="Phobius"/>
    </source>
</evidence>
<dbReference type="InterPro" id="IPR027359">
    <property type="entry name" value="Volt_channel_dom_sf"/>
</dbReference>
<dbReference type="Gene3D" id="1.20.120.350">
    <property type="entry name" value="Voltage-gated potassium channels. Chain C"/>
    <property type="match status" value="1"/>
</dbReference>
<keyword evidence="5" id="KW-0631">Potassium channel</keyword>
<evidence type="ECO:0000256" key="10">
    <source>
        <dbReference type="ARBA" id="ARBA00023136"/>
    </source>
</evidence>
<keyword evidence="8 13" id="KW-1133">Transmembrane helix</keyword>
<evidence type="ECO:0000256" key="7">
    <source>
        <dbReference type="ARBA" id="ARBA00022958"/>
    </source>
</evidence>
<dbReference type="Gene3D" id="3.30.710.10">
    <property type="entry name" value="Potassium Channel Kv1.1, Chain A"/>
    <property type="match status" value="1"/>
</dbReference>
<feature type="region of interest" description="Disordered" evidence="12">
    <location>
        <begin position="676"/>
        <end position="702"/>
    </location>
</feature>
<evidence type="ECO:0000313" key="18">
    <source>
        <dbReference type="WBParaSite" id="TASK_0000397401-mRNA-1"/>
    </source>
</evidence>
<feature type="compositionally biased region" description="Low complexity" evidence="12">
    <location>
        <begin position="515"/>
        <end position="525"/>
    </location>
</feature>
<dbReference type="PRINTS" id="PR01491">
    <property type="entry name" value="KVCHANNEL"/>
</dbReference>
<dbReference type="AlphaFoldDB" id="A0A158R7J6"/>
<protein>
    <submittedName>
        <fullName evidence="18">BTB domain-containing protein</fullName>
    </submittedName>
</protein>
<evidence type="ECO:0000256" key="9">
    <source>
        <dbReference type="ARBA" id="ARBA00023065"/>
    </source>
</evidence>
<dbReference type="EMBL" id="UYRS01018322">
    <property type="protein sequence ID" value="VDK32661.1"/>
    <property type="molecule type" value="Genomic_DNA"/>
</dbReference>
<dbReference type="Pfam" id="PF02214">
    <property type="entry name" value="BTB_2"/>
    <property type="match status" value="1"/>
</dbReference>
<feature type="region of interest" description="Disordered" evidence="12">
    <location>
        <begin position="503"/>
        <end position="587"/>
    </location>
</feature>
<keyword evidence="3" id="KW-0633">Potassium transport</keyword>
<feature type="transmembrane region" description="Helical" evidence="13">
    <location>
        <begin position="360"/>
        <end position="382"/>
    </location>
</feature>
<feature type="region of interest" description="Disordered" evidence="12">
    <location>
        <begin position="867"/>
        <end position="887"/>
    </location>
</feature>
<dbReference type="PANTHER" id="PTHR11537:SF105">
    <property type="entry name" value="POTASSIUM VOLTAGE-GATED CHANNEL PROTEIN SHAL"/>
    <property type="match status" value="1"/>
</dbReference>
<evidence type="ECO:0000313" key="17">
    <source>
        <dbReference type="Proteomes" id="UP000282613"/>
    </source>
</evidence>
<keyword evidence="7" id="KW-0630">Potassium</keyword>
<evidence type="ECO:0000259" key="14">
    <source>
        <dbReference type="Pfam" id="PF00520"/>
    </source>
</evidence>
<dbReference type="InterPro" id="IPR005821">
    <property type="entry name" value="Ion_trans_dom"/>
</dbReference>
<keyword evidence="6" id="KW-0851">Voltage-gated channel</keyword>
<dbReference type="Gene3D" id="1.10.287.70">
    <property type="match status" value="1"/>
</dbReference>
<evidence type="ECO:0000256" key="6">
    <source>
        <dbReference type="ARBA" id="ARBA00022882"/>
    </source>
</evidence>
<feature type="compositionally biased region" description="Gly residues" evidence="12">
    <location>
        <begin position="526"/>
        <end position="537"/>
    </location>
</feature>
<evidence type="ECO:0000256" key="4">
    <source>
        <dbReference type="ARBA" id="ARBA00022692"/>
    </source>
</evidence>